<feature type="non-terminal residue" evidence="1">
    <location>
        <position position="1"/>
    </location>
</feature>
<reference evidence="2" key="1">
    <citation type="submission" date="2016-02" db="EMBL/GenBank/DDBJ databases">
        <authorList>
            <person name="liu f."/>
        </authorList>
    </citation>
    <scope>NUCLEOTIDE SEQUENCE [LARGE SCALE GENOMIC DNA]</scope>
</reference>
<gene>
    <name evidence="1" type="ORF">FLM9_1632</name>
</gene>
<sequence>GIRLIQGQGLGAAMNGLNGLRIQAHSASGTTH</sequence>
<dbReference type="Proteomes" id="UP000182631">
    <property type="component" value="Unassembled WGS sequence"/>
</dbReference>
<name>A0A165B3M6_9SYNE</name>
<dbReference type="AlphaFoldDB" id="A0A165B3M6"/>
<protein>
    <submittedName>
        <fullName evidence="1">Uncharacterized protein</fullName>
    </submittedName>
</protein>
<organism evidence="1 2">
    <name type="scientific">Candidatus Synechococcus spongiarum</name>
    <dbReference type="NCBI Taxonomy" id="431041"/>
    <lineage>
        <taxon>Bacteria</taxon>
        <taxon>Bacillati</taxon>
        <taxon>Cyanobacteriota</taxon>
        <taxon>Cyanophyceae</taxon>
        <taxon>Synechococcales</taxon>
        <taxon>Synechococcaceae</taxon>
        <taxon>Synechococcus</taxon>
    </lineage>
</organism>
<keyword evidence="2" id="KW-1185">Reference proteome</keyword>
<accession>A0A165B3M6</accession>
<evidence type="ECO:0000313" key="1">
    <source>
        <dbReference type="EMBL" id="SAY39468.1"/>
    </source>
</evidence>
<evidence type="ECO:0000313" key="2">
    <source>
        <dbReference type="Proteomes" id="UP000182631"/>
    </source>
</evidence>
<dbReference type="EMBL" id="FITM01000176">
    <property type="protein sequence ID" value="SAY39468.1"/>
    <property type="molecule type" value="Genomic_DNA"/>
</dbReference>
<proteinExistence type="predicted"/>